<reference evidence="2" key="1">
    <citation type="journal article" date="2021" name="Nat. Commun.">
        <title>Genetic determinants of endophytism in the Arabidopsis root mycobiome.</title>
        <authorList>
            <person name="Mesny F."/>
            <person name="Miyauchi S."/>
            <person name="Thiergart T."/>
            <person name="Pickel B."/>
            <person name="Atanasova L."/>
            <person name="Karlsson M."/>
            <person name="Huettel B."/>
            <person name="Barry K.W."/>
            <person name="Haridas S."/>
            <person name="Chen C."/>
            <person name="Bauer D."/>
            <person name="Andreopoulos W."/>
            <person name="Pangilinan J."/>
            <person name="LaButti K."/>
            <person name="Riley R."/>
            <person name="Lipzen A."/>
            <person name="Clum A."/>
            <person name="Drula E."/>
            <person name="Henrissat B."/>
            <person name="Kohler A."/>
            <person name="Grigoriev I.V."/>
            <person name="Martin F.M."/>
            <person name="Hacquard S."/>
        </authorList>
    </citation>
    <scope>NUCLEOTIDE SEQUENCE</scope>
    <source>
        <strain evidence="2">MPI-CAGE-AT-0016</strain>
    </source>
</reference>
<dbReference type="EMBL" id="JAGPXD010000006">
    <property type="protein sequence ID" value="KAH7349715.1"/>
    <property type="molecule type" value="Genomic_DNA"/>
</dbReference>
<evidence type="ECO:0000313" key="3">
    <source>
        <dbReference type="Proteomes" id="UP000813385"/>
    </source>
</evidence>
<dbReference type="AlphaFoldDB" id="A0A8K0WZ85"/>
<feature type="domain" description="Clr5" evidence="1">
    <location>
        <begin position="30"/>
        <end position="83"/>
    </location>
</feature>
<evidence type="ECO:0000259" key="1">
    <source>
        <dbReference type="Pfam" id="PF14420"/>
    </source>
</evidence>
<comment type="caution">
    <text evidence="2">The sequence shown here is derived from an EMBL/GenBank/DDBJ whole genome shotgun (WGS) entry which is preliminary data.</text>
</comment>
<gene>
    <name evidence="2" type="ORF">B0T11DRAFT_134101</name>
</gene>
<dbReference type="InterPro" id="IPR025676">
    <property type="entry name" value="Clr5_dom"/>
</dbReference>
<dbReference type="PANTHER" id="PTHR38788">
    <property type="entry name" value="CLR5 DOMAIN-CONTAINING PROTEIN"/>
    <property type="match status" value="1"/>
</dbReference>
<dbReference type="Proteomes" id="UP000813385">
    <property type="component" value="Unassembled WGS sequence"/>
</dbReference>
<organism evidence="2 3">
    <name type="scientific">Plectosphaerella cucumerina</name>
    <dbReference type="NCBI Taxonomy" id="40658"/>
    <lineage>
        <taxon>Eukaryota</taxon>
        <taxon>Fungi</taxon>
        <taxon>Dikarya</taxon>
        <taxon>Ascomycota</taxon>
        <taxon>Pezizomycotina</taxon>
        <taxon>Sordariomycetes</taxon>
        <taxon>Hypocreomycetidae</taxon>
        <taxon>Glomerellales</taxon>
        <taxon>Plectosphaerellaceae</taxon>
        <taxon>Plectosphaerella</taxon>
    </lineage>
</organism>
<evidence type="ECO:0000313" key="2">
    <source>
        <dbReference type="EMBL" id="KAH7349715.1"/>
    </source>
</evidence>
<dbReference type="Pfam" id="PF14420">
    <property type="entry name" value="Clr5"/>
    <property type="match status" value="1"/>
</dbReference>
<dbReference type="PANTHER" id="PTHR38788:SF3">
    <property type="entry name" value="CLR5 DOMAIN-CONTAINING PROTEIN"/>
    <property type="match status" value="1"/>
</dbReference>
<protein>
    <submittedName>
        <fullName evidence="2">Clr5 domain-containing protein</fullName>
    </submittedName>
</protein>
<keyword evidence="3" id="KW-1185">Reference proteome</keyword>
<sequence length="492" mass="54957">MGATITIRPLAPRASVSTAASTLALPTHHSEDEWAAVYPLIEHMYVRERRRLRDVMTRMEEQHGFRATVQMYKKRFAKWGFHKNARRSRSREGQDPEAMAVALCGSKAVPRAAPRVIRLDASDTAQAFFLSNIKAWGLSFFELASPLSPTAPGTGGVAPEQLSFSFRVVVGLLQRDQGTLAGRLARKAFIQAEGLLQGEGPLVVWNILDIFRNIAANCQAALGNMLLDHLVGLARDAPLAAVLQSFRGMVRAWEREGVPVRHDALEKAWAMNADLLFSRFDPKYLLMYYRLVWDSDLVTMGPEISALVDGWFGRLHERMDDTRVGALASIDEEPEPLADSAPVEGFDALKSEIIAAIREKAGQTYSDPVIKVRVLSALLKSRILEDDAFNPRDPDLDFSRLQARIMAYVAKVVASINEKETQHAEASIPWARMVLALREFGQDPTGPQTVAEMWRLEELLSRAGHVKEAARLREESYRRLEQYLADVPEDAT</sequence>
<name>A0A8K0WZ85_9PEZI</name>
<accession>A0A8K0WZ85</accession>
<dbReference type="OrthoDB" id="194358at2759"/>
<proteinExistence type="predicted"/>